<evidence type="ECO:0000313" key="3">
    <source>
        <dbReference type="EMBL" id="SCW23085.1"/>
    </source>
</evidence>
<dbReference type="InterPro" id="IPR014717">
    <property type="entry name" value="Transl_elong_EF1B/ribsomal_bS6"/>
</dbReference>
<reference evidence="3" key="2">
    <citation type="submission" date="2016-10" db="EMBL/GenBank/DDBJ databases">
        <authorList>
            <person name="de Groot N.N."/>
        </authorList>
    </citation>
    <scope>NUCLEOTIDE SEQUENCE</scope>
    <source>
        <strain evidence="3">J.0154</strain>
    </source>
</reference>
<dbReference type="InterPro" id="IPR000529">
    <property type="entry name" value="Ribosomal_bS6"/>
</dbReference>
<dbReference type="RefSeq" id="YP_009314630.1">
    <property type="nucleotide sequence ID" value="NC_031663.1"/>
</dbReference>
<accession>A0A1G4NWS2</accession>
<dbReference type="NCBIfam" id="TIGR00166">
    <property type="entry name" value="S6"/>
    <property type="match status" value="1"/>
</dbReference>
<keyword evidence="3" id="KW-0934">Plastid</keyword>
<dbReference type="EMBL" id="LT622872">
    <property type="protein sequence ID" value="SCW23085.1"/>
    <property type="molecule type" value="Genomic_DNA"/>
</dbReference>
<gene>
    <name evidence="2 3" type="primary">rps6</name>
    <name evidence="3" type="ORF">J0154_6</name>
</gene>
<dbReference type="GO" id="GO:0070181">
    <property type="term" value="F:small ribosomal subunit rRNA binding"/>
    <property type="evidence" value="ECO:0007669"/>
    <property type="project" value="TreeGrafter"/>
</dbReference>
<dbReference type="CDD" id="cd15487">
    <property type="entry name" value="bS6_chloro_cyano"/>
    <property type="match status" value="1"/>
</dbReference>
<dbReference type="GO" id="GO:0005840">
    <property type="term" value="C:ribosome"/>
    <property type="evidence" value="ECO:0007669"/>
    <property type="project" value="UniProtKB-KW"/>
</dbReference>
<dbReference type="GO" id="GO:1990904">
    <property type="term" value="C:ribonucleoprotein complex"/>
    <property type="evidence" value="ECO:0007669"/>
    <property type="project" value="UniProtKB-KW"/>
</dbReference>
<comment type="similarity">
    <text evidence="1 2">Belongs to the bacterial ribosomal protein bS6 family.</text>
</comment>
<keyword evidence="2" id="KW-0694">RNA-binding</keyword>
<keyword evidence="2 3" id="KW-0689">Ribosomal protein</keyword>
<dbReference type="Pfam" id="PF01250">
    <property type="entry name" value="Ribosomal_S6"/>
    <property type="match status" value="1"/>
</dbReference>
<comment type="subcellular location">
    <subcellularLocation>
        <location evidence="2">Plastid</location>
        <location evidence="2">Chloroplast</location>
    </subcellularLocation>
</comment>
<evidence type="ECO:0000256" key="2">
    <source>
        <dbReference type="HAMAP-Rule" id="MF_00360"/>
    </source>
</evidence>
<protein>
    <recommendedName>
        <fullName evidence="2">Small ribosomal subunit protein bS6c</fullName>
    </recommendedName>
</protein>
<dbReference type="GO" id="GO:0009507">
    <property type="term" value="C:chloroplast"/>
    <property type="evidence" value="ECO:0007669"/>
    <property type="project" value="UniProtKB-SubCell"/>
</dbReference>
<geneLocation type="chloroplast" evidence="3"/>
<dbReference type="InterPro" id="IPR020814">
    <property type="entry name" value="Ribosomal_S6_plastid/chlpt"/>
</dbReference>
<dbReference type="PANTHER" id="PTHR21011:SF1">
    <property type="entry name" value="SMALL RIBOSOMAL SUBUNIT PROTEIN BS6M"/>
    <property type="match status" value="1"/>
</dbReference>
<dbReference type="Gene3D" id="3.30.70.60">
    <property type="match status" value="1"/>
</dbReference>
<dbReference type="PANTHER" id="PTHR21011">
    <property type="entry name" value="MITOCHONDRIAL 28S RIBOSOMAL PROTEIN S6"/>
    <property type="match status" value="1"/>
</dbReference>
<evidence type="ECO:0000256" key="1">
    <source>
        <dbReference type="ARBA" id="ARBA00009512"/>
    </source>
</evidence>
<dbReference type="AlphaFoldDB" id="A0A1G4NWS2"/>
<keyword evidence="2" id="KW-0687">Ribonucleoprotein</keyword>
<proteinExistence type="inferred from homology"/>
<organism evidence="3">
    <name type="scientific">Neoizziella asiatica</name>
    <dbReference type="NCBI Taxonomy" id="1077397"/>
    <lineage>
        <taxon>Eukaryota</taxon>
        <taxon>Rhodophyta</taxon>
        <taxon>Florideophyceae</taxon>
        <taxon>Nemaliophycidae</taxon>
        <taxon>Nemaliales</taxon>
        <taxon>Liagoraceae</taxon>
        <taxon>Neoizziella</taxon>
    </lineage>
</organism>
<dbReference type="HAMAP" id="MF_00360">
    <property type="entry name" value="Ribosomal_bS6"/>
    <property type="match status" value="1"/>
</dbReference>
<dbReference type="SUPFAM" id="SSF54995">
    <property type="entry name" value="Ribosomal protein S6"/>
    <property type="match status" value="1"/>
</dbReference>
<dbReference type="GeneID" id="29999842"/>
<dbReference type="GO" id="GO:0006412">
    <property type="term" value="P:translation"/>
    <property type="evidence" value="ECO:0007669"/>
    <property type="project" value="UniProtKB-UniRule"/>
</dbReference>
<dbReference type="GO" id="GO:0003735">
    <property type="term" value="F:structural constituent of ribosome"/>
    <property type="evidence" value="ECO:0007669"/>
    <property type="project" value="InterPro"/>
</dbReference>
<comment type="function">
    <text evidence="2">Binds together with bS18 to 16S ribosomal RNA.</text>
</comment>
<keyword evidence="2" id="KW-0699">rRNA-binding</keyword>
<dbReference type="InterPro" id="IPR035980">
    <property type="entry name" value="Ribosomal_bS6_sf"/>
</dbReference>
<keyword evidence="3" id="KW-0150">Chloroplast</keyword>
<reference evidence="3" key="1">
    <citation type="submission" date="2016-10" db="EMBL/GenBank/DDBJ databases">
        <title>Chloroplast genomes as a tool to resolve red algal phylogenies: a case study in the Nemaliales.</title>
        <authorList>
            <person name="Costa J.F."/>
            <person name="Lin S.M."/>
            <person name="Macaya E.C."/>
            <person name="Fernandez-Garcia C."/>
            <person name="Verbruggen H."/>
        </authorList>
    </citation>
    <scope>NUCLEOTIDE SEQUENCE</scope>
    <source>
        <strain evidence="3">J.0154</strain>
    </source>
</reference>
<sequence length="105" mass="12557">MFLNHYEIIYILKPNITEEMNLTIVHEYKNLIKKNGGTNIFVQHRGRRHLSYNIQNYYDAIYVQMSFEGNGNIIKLLEKSMRFNENIIRYLTTRQDLSIKSNITV</sequence>
<name>A0A1G4NWS2_9FLOR</name>